<dbReference type="Gene3D" id="3.60.21.10">
    <property type="match status" value="1"/>
</dbReference>
<dbReference type="EMBL" id="AP028654">
    <property type="protein sequence ID" value="BEP29218.1"/>
    <property type="molecule type" value="Genomic_DNA"/>
</dbReference>
<evidence type="ECO:0000313" key="2">
    <source>
        <dbReference type="EMBL" id="BEP29218.1"/>
    </source>
</evidence>
<reference evidence="2 3" key="1">
    <citation type="submission" date="2023-08" db="EMBL/GenBank/DDBJ databases">
        <title>Helicovermis profunda gen. nov., sp. nov., a novel mesophilic, fermentative bacterium within the Bacillota from a deep-sea hydrothermal vent chimney.</title>
        <authorList>
            <person name="Miyazaki U."/>
            <person name="Mizutani D."/>
            <person name="Hashimoto Y."/>
            <person name="Tame A."/>
            <person name="Sawayama S."/>
            <person name="Miyazaki J."/>
            <person name="Takai K."/>
            <person name="Nakagawa S."/>
        </authorList>
    </citation>
    <scope>NUCLEOTIDE SEQUENCE [LARGE SCALE GENOMIC DNA]</scope>
    <source>
        <strain evidence="2 3">S502</strain>
    </source>
</reference>
<proteinExistence type="predicted"/>
<dbReference type="Pfam" id="PF00149">
    <property type="entry name" value="Metallophos"/>
    <property type="match status" value="1"/>
</dbReference>
<dbReference type="PANTHER" id="PTHR42850:SF4">
    <property type="entry name" value="ZINC-DEPENDENT ENDOPOLYPHOSPHATASE"/>
    <property type="match status" value="1"/>
</dbReference>
<dbReference type="Proteomes" id="UP001321786">
    <property type="component" value="Chromosome"/>
</dbReference>
<dbReference type="GO" id="GO:0005737">
    <property type="term" value="C:cytoplasm"/>
    <property type="evidence" value="ECO:0007669"/>
    <property type="project" value="TreeGrafter"/>
</dbReference>
<dbReference type="GO" id="GO:0110154">
    <property type="term" value="P:RNA decapping"/>
    <property type="evidence" value="ECO:0007669"/>
    <property type="project" value="TreeGrafter"/>
</dbReference>
<protein>
    <submittedName>
        <fullName evidence="2">Metallophosphoesterase</fullName>
    </submittedName>
</protein>
<dbReference type="SUPFAM" id="SSF56300">
    <property type="entry name" value="Metallo-dependent phosphatases"/>
    <property type="match status" value="1"/>
</dbReference>
<evidence type="ECO:0000259" key="1">
    <source>
        <dbReference type="Pfam" id="PF00149"/>
    </source>
</evidence>
<feature type="domain" description="Calcineurin-like phosphoesterase" evidence="1">
    <location>
        <begin position="15"/>
        <end position="202"/>
    </location>
</feature>
<keyword evidence="3" id="KW-1185">Reference proteome</keyword>
<sequence length="364" mass="42798">MLSNIINIDEKDNYRIVAISDVHGHKNVLEKLINKVDLADNDYLIIIGDFVNRGIDSYETYEYIKTLSKRERTIILKGNHEFFMQKFLTNREKFTRLLSFLKAEPYETIIGTIVKKENIDLHTLVDENELFNMVNNKYKEMIDFLSKLPIIVQFDEFTFVHGGFDESFSIDKDEDKFLKYDDYNNLSKINDKKIVVGHWPAGNLRENILTNKPFFNNDKNIVFIDGGLGVKKSGELNALIIEKRNNELSYSFMQENMFKSKSILREHSFNTEEIVFVDYPHFEFEVLELGKSMAKCKHLHSNKEFSVFTSLLFLNEGKYELKIEYVNKFLNLKVDELVEVCAEFEDCLLVKHNEEFGWIMSFQV</sequence>
<dbReference type="PANTHER" id="PTHR42850">
    <property type="entry name" value="METALLOPHOSPHOESTERASE"/>
    <property type="match status" value="1"/>
</dbReference>
<dbReference type="RefSeq" id="WP_338534875.1">
    <property type="nucleotide sequence ID" value="NZ_AP028654.1"/>
</dbReference>
<name>A0AAU9E741_9FIRM</name>
<dbReference type="KEGG" id="hprf:HLPR_15490"/>
<dbReference type="InterPro" id="IPR004843">
    <property type="entry name" value="Calcineurin-like_PHP"/>
</dbReference>
<dbReference type="AlphaFoldDB" id="A0AAU9E741"/>
<dbReference type="GO" id="GO:0008803">
    <property type="term" value="F:bis(5'-nucleosyl)-tetraphosphatase (symmetrical) activity"/>
    <property type="evidence" value="ECO:0007669"/>
    <property type="project" value="TreeGrafter"/>
</dbReference>
<gene>
    <name evidence="2" type="ORF">HLPR_15490</name>
</gene>
<organism evidence="2 3">
    <name type="scientific">Helicovermis profundi</name>
    <dbReference type="NCBI Taxonomy" id="3065157"/>
    <lineage>
        <taxon>Bacteria</taxon>
        <taxon>Bacillati</taxon>
        <taxon>Bacillota</taxon>
        <taxon>Clostridia</taxon>
        <taxon>Helicovermis</taxon>
    </lineage>
</organism>
<accession>A0AAU9E741</accession>
<dbReference type="InterPro" id="IPR050126">
    <property type="entry name" value="Ap4A_hydrolase"/>
</dbReference>
<evidence type="ECO:0000313" key="3">
    <source>
        <dbReference type="Proteomes" id="UP001321786"/>
    </source>
</evidence>
<dbReference type="InterPro" id="IPR029052">
    <property type="entry name" value="Metallo-depent_PP-like"/>
</dbReference>
<dbReference type="GO" id="GO:0016791">
    <property type="term" value="F:phosphatase activity"/>
    <property type="evidence" value="ECO:0007669"/>
    <property type="project" value="TreeGrafter"/>
</dbReference>